<dbReference type="Gene3D" id="2.170.150.20">
    <property type="entry name" value="Peptide methionine sulfoxide reductase"/>
    <property type="match status" value="1"/>
</dbReference>
<dbReference type="InterPro" id="IPR034750">
    <property type="entry name" value="CULT"/>
</dbReference>
<dbReference type="CDD" id="cd15777">
    <property type="entry name" value="CRBN_C_like"/>
    <property type="match status" value="1"/>
</dbReference>
<comment type="caution">
    <text evidence="2">The sequence shown here is derived from an EMBL/GenBank/DDBJ whole genome shotgun (WGS) entry which is preliminary data.</text>
</comment>
<accession>A0ABS5IAJ9</accession>
<dbReference type="PROSITE" id="PS51788">
    <property type="entry name" value="CULT"/>
    <property type="match status" value="1"/>
</dbReference>
<organism evidence="2 3">
    <name type="scientific">Magnetospirillum sulfuroxidans</name>
    <dbReference type="NCBI Taxonomy" id="611300"/>
    <lineage>
        <taxon>Bacteria</taxon>
        <taxon>Pseudomonadati</taxon>
        <taxon>Pseudomonadota</taxon>
        <taxon>Alphaproteobacteria</taxon>
        <taxon>Rhodospirillales</taxon>
        <taxon>Rhodospirillaceae</taxon>
        <taxon>Magnetospirillum</taxon>
    </lineage>
</organism>
<gene>
    <name evidence="2" type="ORF">KEC16_03510</name>
</gene>
<protein>
    <recommendedName>
        <fullName evidence="1">CULT domain-containing protein</fullName>
    </recommendedName>
</protein>
<evidence type="ECO:0000259" key="1">
    <source>
        <dbReference type="PROSITE" id="PS51788"/>
    </source>
</evidence>
<proteinExistence type="predicted"/>
<evidence type="ECO:0000313" key="2">
    <source>
        <dbReference type="EMBL" id="MBR9970778.1"/>
    </source>
</evidence>
<dbReference type="EMBL" id="JAGTUF010000001">
    <property type="protein sequence ID" value="MBR9970778.1"/>
    <property type="molecule type" value="Genomic_DNA"/>
</dbReference>
<feature type="domain" description="CULT" evidence="1">
    <location>
        <begin position="19"/>
        <end position="122"/>
    </location>
</feature>
<dbReference type="RefSeq" id="WP_211546237.1">
    <property type="nucleotide sequence ID" value="NZ_JAGTUF010000001.1"/>
</dbReference>
<name>A0ABS5IAJ9_9PROT</name>
<keyword evidence="3" id="KW-1185">Reference proteome</keyword>
<reference evidence="2 3" key="1">
    <citation type="submission" date="2021-04" db="EMBL/GenBank/DDBJ databases">
        <title>Magnetospirillum sulfuroxidans sp. nov., a facultative chemolithoautotrophic sulfur-oxidizing alphaproteobacterium isolated from freshwater sediment and proposals for Paramagetospirillum gen. nov., and Magnetospirillaceae fam. nov.</title>
        <authorList>
            <person name="Koziaeva V."/>
            <person name="Geelhoed J.S."/>
            <person name="Sorokin D.Y."/>
            <person name="Grouzdev D.S."/>
        </authorList>
    </citation>
    <scope>NUCLEOTIDE SEQUENCE [LARGE SCALE GENOMIC DNA]</scope>
    <source>
        <strain evidence="2 3">J10</strain>
    </source>
</reference>
<dbReference type="Proteomes" id="UP000680714">
    <property type="component" value="Unassembled WGS sequence"/>
</dbReference>
<sequence>MPLDAGGKTDADAALAPGAKIWRCRHCRRIITRRDWLRPMGGDHEHVVFNPAGMIFRVWCFDQAQGLRLVGPPSAEFSWFRGYAWTIAQCGQCGSHLGWRYDDSAQPDTFFGLIKDRLAEGPAD</sequence>
<evidence type="ECO:0000313" key="3">
    <source>
        <dbReference type="Proteomes" id="UP000680714"/>
    </source>
</evidence>